<dbReference type="InterPro" id="IPR018200">
    <property type="entry name" value="USP_CS"/>
</dbReference>
<dbReference type="InterPro" id="IPR028889">
    <property type="entry name" value="USP"/>
</dbReference>
<dbReference type="PROSITE" id="PS00973">
    <property type="entry name" value="USP_2"/>
    <property type="match status" value="1"/>
</dbReference>
<evidence type="ECO:0000259" key="4">
    <source>
        <dbReference type="PROSITE" id="PS50235"/>
    </source>
</evidence>
<accession>A0A5J4WLY9</accession>
<keyword evidence="2" id="KW-0812">Transmembrane</keyword>
<organism evidence="5 6">
    <name type="scientific">Streblomastix strix</name>
    <dbReference type="NCBI Taxonomy" id="222440"/>
    <lineage>
        <taxon>Eukaryota</taxon>
        <taxon>Metamonada</taxon>
        <taxon>Preaxostyla</taxon>
        <taxon>Oxymonadida</taxon>
        <taxon>Streblomastigidae</taxon>
        <taxon>Streblomastix</taxon>
    </lineage>
</organism>
<evidence type="ECO:0000256" key="2">
    <source>
        <dbReference type="SAM" id="Phobius"/>
    </source>
</evidence>
<keyword evidence="2" id="KW-0472">Membrane</keyword>
<protein>
    <submittedName>
        <fullName evidence="5">Putative Ubiquitin carboxyl-terminal hydrolase 5</fullName>
    </submittedName>
</protein>
<keyword evidence="5" id="KW-0378">Hydrolase</keyword>
<dbReference type="InterPro" id="IPR038765">
    <property type="entry name" value="Papain-like_cys_pep_sf"/>
</dbReference>
<dbReference type="SUPFAM" id="SSF54001">
    <property type="entry name" value="Cysteine proteinases"/>
    <property type="match status" value="1"/>
</dbReference>
<dbReference type="PROSITE" id="PS50235">
    <property type="entry name" value="USP_3"/>
    <property type="match status" value="1"/>
</dbReference>
<feature type="compositionally biased region" description="Basic and acidic residues" evidence="1">
    <location>
        <begin position="114"/>
        <end position="134"/>
    </location>
</feature>
<dbReference type="Pfam" id="PF00443">
    <property type="entry name" value="UCH"/>
    <property type="match status" value="1"/>
</dbReference>
<dbReference type="InterPro" id="IPR050185">
    <property type="entry name" value="Ub_carboxyl-term_hydrolase"/>
</dbReference>
<dbReference type="EMBL" id="SNRW01001579">
    <property type="protein sequence ID" value="KAA6395843.1"/>
    <property type="molecule type" value="Genomic_DNA"/>
</dbReference>
<feature type="compositionally biased region" description="Acidic residues" evidence="1">
    <location>
        <begin position="161"/>
        <end position="177"/>
    </location>
</feature>
<dbReference type="SUPFAM" id="SSF46934">
    <property type="entry name" value="UBA-like"/>
    <property type="match status" value="2"/>
</dbReference>
<reference evidence="5 6" key="1">
    <citation type="submission" date="2019-03" db="EMBL/GenBank/DDBJ databases">
        <title>Single cell metagenomics reveals metabolic interactions within the superorganism composed of flagellate Streblomastix strix and complex community of Bacteroidetes bacteria on its surface.</title>
        <authorList>
            <person name="Treitli S.C."/>
            <person name="Kolisko M."/>
            <person name="Husnik F."/>
            <person name="Keeling P."/>
            <person name="Hampl V."/>
        </authorList>
    </citation>
    <scope>NUCLEOTIDE SEQUENCE [LARGE SCALE GENOMIC DNA]</scope>
    <source>
        <strain evidence="5">ST1C</strain>
    </source>
</reference>
<feature type="region of interest" description="Disordered" evidence="1">
    <location>
        <begin position="360"/>
        <end position="398"/>
    </location>
</feature>
<feature type="region of interest" description="Disordered" evidence="1">
    <location>
        <begin position="233"/>
        <end position="290"/>
    </location>
</feature>
<dbReference type="InterPro" id="IPR015940">
    <property type="entry name" value="UBA"/>
</dbReference>
<feature type="region of interest" description="Disordered" evidence="1">
    <location>
        <begin position="114"/>
        <end position="180"/>
    </location>
</feature>
<dbReference type="Gene3D" id="3.90.70.10">
    <property type="entry name" value="Cysteine proteinases"/>
    <property type="match status" value="2"/>
</dbReference>
<dbReference type="PANTHER" id="PTHR21646">
    <property type="entry name" value="UBIQUITIN CARBOXYL-TERMINAL HYDROLASE"/>
    <property type="match status" value="1"/>
</dbReference>
<sequence length="807" mass="90807">MNQSFEGGVNLTPVGGPGFIGLKNLGNTQVFNTSIVSYRKMRLVWAIMQIVLVVQVIVGFVWNWTWNGQKAFIQYAYISVDEAIAFAAVKKERHDRREQIKALRKIQLEKQEKDLKEKEKENDKQQEKQKDQENNKSSSQQQSTDSTNPDSLLDSLINGEDINDDSNADDEEDDDEGLSPKMFRSVYCGQHPEFSTMEQQDAFDFLLYMLDKIRHDEDILRLEYIKQQKQQVNQQQVSQQQQQRKSQSPGRVNSDISPPPLEQVPVQPISDSSNTSIQKENNNKKNELNPFDPTQLFRFVLKRKFKCLNCQKEKEVPSDTLFFVVHLDLSKEQTDQMVALQVQRDFEAAQRKEKIRREKEGLPPLVDESQLQQQQQQTSLQTPSTTSTTTSTTASTSTNPIKLNLTDQLAPCFGAEVIDVRCDTCNSQQALSTHSLAQIPDMLIIKINRTVLVNGMPRKLEVPVVVPLDDLDLGKYVDQQGISEEQQKEKEKENQNQTIQNTTSSPQQSSSSATSTSTETIDNLIHPPHTSSSSSSDQNSQNPNPDLNPNPADIASQQAMEQQIVDNLVPMGFSENRARRAFREGKKTVDDALDWIVANLDNASHDLPLDGNNNNNNNNNQSNQENSIKTLAEVPQHIINSIMEMGFTHVQAVNAVKKKGANIEEAVTWITSNFEESFDLNENDSFQQQSGVGFSTSGNIRVSAGAAPSVASDLLPPDGSCPDFAEMISRNRQIPGAKYHLVGFINHRGMSVQSGHYLCFVRHYDRNNPGGDGKAGGQWIVYNDRHVSIAKEVSTEQAYILFYRRTI</sequence>
<dbReference type="InterPro" id="IPR001394">
    <property type="entry name" value="Peptidase_C19_UCH"/>
</dbReference>
<feature type="compositionally biased region" description="Polar residues" evidence="1">
    <location>
        <begin position="269"/>
        <end position="278"/>
    </location>
</feature>
<evidence type="ECO:0000313" key="6">
    <source>
        <dbReference type="Proteomes" id="UP000324800"/>
    </source>
</evidence>
<comment type="caution">
    <text evidence="5">The sequence shown here is derived from an EMBL/GenBank/DDBJ whole genome shotgun (WGS) entry which is preliminary data.</text>
</comment>
<dbReference type="Proteomes" id="UP000324800">
    <property type="component" value="Unassembled WGS sequence"/>
</dbReference>
<dbReference type="SMART" id="SM00165">
    <property type="entry name" value="UBA"/>
    <property type="match status" value="2"/>
</dbReference>
<feature type="compositionally biased region" description="Low complexity" evidence="1">
    <location>
        <begin position="495"/>
        <end position="521"/>
    </location>
</feature>
<feature type="compositionally biased region" description="Low complexity" evidence="1">
    <location>
        <begin position="233"/>
        <end position="248"/>
    </location>
</feature>
<evidence type="ECO:0000313" key="5">
    <source>
        <dbReference type="EMBL" id="KAA6395843.1"/>
    </source>
</evidence>
<dbReference type="OrthoDB" id="361536at2759"/>
<feature type="compositionally biased region" description="Low complexity" evidence="1">
    <location>
        <begin position="135"/>
        <end position="151"/>
    </location>
</feature>
<feature type="transmembrane region" description="Helical" evidence="2">
    <location>
        <begin position="43"/>
        <end position="65"/>
    </location>
</feature>
<dbReference type="GO" id="GO:0016579">
    <property type="term" value="P:protein deubiquitination"/>
    <property type="evidence" value="ECO:0007669"/>
    <property type="project" value="InterPro"/>
</dbReference>
<dbReference type="AlphaFoldDB" id="A0A5J4WLY9"/>
<dbReference type="Gene3D" id="1.10.8.10">
    <property type="entry name" value="DNA helicase RuvA subunit, C-terminal domain"/>
    <property type="match status" value="2"/>
</dbReference>
<feature type="compositionally biased region" description="Basic and acidic residues" evidence="1">
    <location>
        <begin position="485"/>
        <end position="494"/>
    </location>
</feature>
<name>A0A5J4WLY9_9EUKA</name>
<evidence type="ECO:0000256" key="1">
    <source>
        <dbReference type="SAM" id="MobiDB-lite"/>
    </source>
</evidence>
<keyword evidence="2" id="KW-1133">Transmembrane helix</keyword>
<gene>
    <name evidence="5" type="ORF">EZS28_008628</name>
</gene>
<dbReference type="Pfam" id="PF00627">
    <property type="entry name" value="UBA"/>
    <property type="match status" value="1"/>
</dbReference>
<feature type="compositionally biased region" description="Low complexity" evidence="1">
    <location>
        <begin position="369"/>
        <end position="398"/>
    </location>
</feature>
<feature type="domain" description="USP" evidence="4">
    <location>
        <begin position="20"/>
        <end position="806"/>
    </location>
</feature>
<feature type="region of interest" description="Disordered" evidence="1">
    <location>
        <begin position="484"/>
        <end position="553"/>
    </location>
</feature>
<dbReference type="InterPro" id="IPR009060">
    <property type="entry name" value="UBA-like_sf"/>
</dbReference>
<proteinExistence type="predicted"/>
<evidence type="ECO:0000259" key="3">
    <source>
        <dbReference type="PROSITE" id="PS50030"/>
    </source>
</evidence>
<feature type="compositionally biased region" description="Low complexity" evidence="1">
    <location>
        <begin position="531"/>
        <end position="551"/>
    </location>
</feature>
<dbReference type="GO" id="GO:0004843">
    <property type="term" value="F:cysteine-type deubiquitinase activity"/>
    <property type="evidence" value="ECO:0007669"/>
    <property type="project" value="InterPro"/>
</dbReference>
<feature type="domain" description="UBA" evidence="3">
    <location>
        <begin position="633"/>
        <end position="673"/>
    </location>
</feature>
<dbReference type="PROSITE" id="PS50030">
    <property type="entry name" value="UBA"/>
    <property type="match status" value="2"/>
</dbReference>
<feature type="domain" description="UBA" evidence="3">
    <location>
        <begin position="559"/>
        <end position="599"/>
    </location>
</feature>
<dbReference type="PANTHER" id="PTHR21646:SF10">
    <property type="entry name" value="UBIQUITIN CARBOXYL-TERMINAL HYDROLASE 14"/>
    <property type="match status" value="1"/>
</dbReference>
<dbReference type="CDD" id="cd02257">
    <property type="entry name" value="Peptidase_C19"/>
    <property type="match status" value="1"/>
</dbReference>